<accession>A0A258HKI8</accession>
<dbReference type="GO" id="GO:0016491">
    <property type="term" value="F:oxidoreductase activity"/>
    <property type="evidence" value="ECO:0007669"/>
    <property type="project" value="InterPro"/>
</dbReference>
<proteinExistence type="predicted"/>
<feature type="domain" description="EthD" evidence="1">
    <location>
        <begin position="12"/>
        <end position="89"/>
    </location>
</feature>
<gene>
    <name evidence="2" type="ORF">B7Y86_08895</name>
</gene>
<protein>
    <submittedName>
        <fullName evidence="2">EthD like-protein</fullName>
    </submittedName>
</protein>
<dbReference type="Proteomes" id="UP000216147">
    <property type="component" value="Unassembled WGS sequence"/>
</dbReference>
<sequence length="102" mass="10651">MAQLVVTYGKPADPAAFDAHYRDVHIPLAWAIPGLRRFEVAEGPVLTPEGPSDVYLIATLTFDSLADIAAAFASPQGQAAAGDVAGFATGGASMLMFETREV</sequence>
<dbReference type="AlphaFoldDB" id="A0A258HKI8"/>
<comment type="caution">
    <text evidence="2">The sequence shown here is derived from an EMBL/GenBank/DDBJ whole genome shotgun (WGS) entry which is preliminary data.</text>
</comment>
<reference evidence="2 3" key="1">
    <citation type="submission" date="2017-03" db="EMBL/GenBank/DDBJ databases">
        <title>Lifting the veil on microbial sulfur biogeochemistry in mining wastewaters.</title>
        <authorList>
            <person name="Kantor R.S."/>
            <person name="Colenbrander Nelson T."/>
            <person name="Marshall S."/>
            <person name="Bennett D."/>
            <person name="Apte S."/>
            <person name="Camacho D."/>
            <person name="Thomas B.C."/>
            <person name="Warren L.A."/>
            <person name="Banfield J.F."/>
        </authorList>
    </citation>
    <scope>NUCLEOTIDE SEQUENCE [LARGE SCALE GENOMIC DNA]</scope>
    <source>
        <strain evidence="2">32-68-21</strain>
    </source>
</reference>
<dbReference type="PANTHER" id="PTHR40260:SF2">
    <property type="entry name" value="BLR8190 PROTEIN"/>
    <property type="match status" value="1"/>
</dbReference>
<dbReference type="InterPro" id="IPR011008">
    <property type="entry name" value="Dimeric_a/b-barrel"/>
</dbReference>
<evidence type="ECO:0000259" key="1">
    <source>
        <dbReference type="Pfam" id="PF07110"/>
    </source>
</evidence>
<dbReference type="InterPro" id="IPR009799">
    <property type="entry name" value="EthD_dom"/>
</dbReference>
<name>A0A258HKI8_9CAUL</name>
<dbReference type="NCBIfam" id="TIGR02118">
    <property type="entry name" value="EthD family reductase"/>
    <property type="match status" value="1"/>
</dbReference>
<evidence type="ECO:0000313" key="3">
    <source>
        <dbReference type="Proteomes" id="UP000216147"/>
    </source>
</evidence>
<dbReference type="Pfam" id="PF07110">
    <property type="entry name" value="EthD"/>
    <property type="match status" value="1"/>
</dbReference>
<dbReference type="EMBL" id="NCEQ01000007">
    <property type="protein sequence ID" value="OYX56862.1"/>
    <property type="molecule type" value="Genomic_DNA"/>
</dbReference>
<evidence type="ECO:0000313" key="2">
    <source>
        <dbReference type="EMBL" id="OYX56862.1"/>
    </source>
</evidence>
<dbReference type="PANTHER" id="PTHR40260">
    <property type="entry name" value="BLR8190 PROTEIN"/>
    <property type="match status" value="1"/>
</dbReference>
<dbReference type="SUPFAM" id="SSF54909">
    <property type="entry name" value="Dimeric alpha+beta barrel"/>
    <property type="match status" value="1"/>
</dbReference>
<dbReference type="Gene3D" id="3.30.70.100">
    <property type="match status" value="1"/>
</dbReference>
<organism evidence="2 3">
    <name type="scientific">Brevundimonas subvibrioides</name>
    <dbReference type="NCBI Taxonomy" id="74313"/>
    <lineage>
        <taxon>Bacteria</taxon>
        <taxon>Pseudomonadati</taxon>
        <taxon>Pseudomonadota</taxon>
        <taxon>Alphaproteobacteria</taxon>
        <taxon>Caulobacterales</taxon>
        <taxon>Caulobacteraceae</taxon>
        <taxon>Brevundimonas</taxon>
    </lineage>
</organism>